<dbReference type="PANTHER" id="PTHR10127">
    <property type="entry name" value="DISCOIDIN, CUB, EGF, LAMININ , AND ZINC METALLOPROTEASE DOMAIN CONTAINING"/>
    <property type="match status" value="1"/>
</dbReference>
<dbReference type="PANTHER" id="PTHR10127:SF780">
    <property type="entry name" value="METALLOENDOPEPTIDASE"/>
    <property type="match status" value="1"/>
</dbReference>
<dbReference type="SMART" id="SM00235">
    <property type="entry name" value="ZnMc"/>
    <property type="match status" value="1"/>
</dbReference>
<evidence type="ECO:0000256" key="2">
    <source>
        <dbReference type="ARBA" id="ARBA00022723"/>
    </source>
</evidence>
<feature type="domain" description="Peptidase M12A" evidence="7">
    <location>
        <begin position="40"/>
        <end position="241"/>
    </location>
</feature>
<evidence type="ECO:0000256" key="1">
    <source>
        <dbReference type="ARBA" id="ARBA00022670"/>
    </source>
</evidence>
<protein>
    <submittedName>
        <fullName evidence="8">Astacin (Peptidase family M12A)</fullName>
    </submittedName>
</protein>
<name>A0A316HD85_9SPHI</name>
<evidence type="ECO:0000259" key="7">
    <source>
        <dbReference type="PROSITE" id="PS51864"/>
    </source>
</evidence>
<dbReference type="GO" id="GO:0008270">
    <property type="term" value="F:zinc ion binding"/>
    <property type="evidence" value="ECO:0007669"/>
    <property type="project" value="UniProtKB-UniRule"/>
</dbReference>
<sequence length="292" mass="32688">MDQYGTLVAKKPDYIGPDTTVHPVYNIPVQKGADGKTVARAFGVYPTPYNLWAMVRFVYDANLTYDRKYIIQQALAHWEANTNVRFYNATGQPTVDPTYGFAYPYILFVNASDNSSAIGRQGGAQQLHLAAFQGVNAAIHEIGHALGLYHEQSRYDRDNSININLANVADSVRYNFIKYTTNYYAIGAIDYNSIMMYGSYDFAINSSIPVMTKKSDGSTWTGGSVLSDLDKRWGNTFYIPYIARSDTYAELAPTVYKADNTVMTAQERLNYQAQLNNGNPNPPNCCRLPNTF</sequence>
<dbReference type="Pfam" id="PF01400">
    <property type="entry name" value="Astacin"/>
    <property type="match status" value="1"/>
</dbReference>
<comment type="caution">
    <text evidence="6">Lacks conserved residue(s) required for the propagation of feature annotation.</text>
</comment>
<feature type="binding site" evidence="6">
    <location>
        <position position="140"/>
    </location>
    <ligand>
        <name>Zn(2+)</name>
        <dbReference type="ChEBI" id="CHEBI:29105"/>
        <note>catalytic</note>
    </ligand>
</feature>
<dbReference type="EMBL" id="QGHA01000004">
    <property type="protein sequence ID" value="PWK77950.1"/>
    <property type="molecule type" value="Genomic_DNA"/>
</dbReference>
<dbReference type="SUPFAM" id="SSF55486">
    <property type="entry name" value="Metalloproteases ('zincins'), catalytic domain"/>
    <property type="match status" value="1"/>
</dbReference>
<dbReference type="Gene3D" id="3.40.390.10">
    <property type="entry name" value="Collagenase (Catalytic Domain)"/>
    <property type="match status" value="1"/>
</dbReference>
<keyword evidence="2 6" id="KW-0479">Metal-binding</keyword>
<evidence type="ECO:0000256" key="6">
    <source>
        <dbReference type="PROSITE-ProRule" id="PRU01211"/>
    </source>
</evidence>
<comment type="caution">
    <text evidence="8">The sequence shown here is derived from an EMBL/GenBank/DDBJ whole genome shotgun (WGS) entry which is preliminary data.</text>
</comment>
<comment type="cofactor">
    <cofactor evidence="6">
        <name>Zn(2+)</name>
        <dbReference type="ChEBI" id="CHEBI:29105"/>
    </cofactor>
    <text evidence="6">Binds 1 zinc ion per subunit.</text>
</comment>
<evidence type="ECO:0000256" key="4">
    <source>
        <dbReference type="ARBA" id="ARBA00022833"/>
    </source>
</evidence>
<accession>A0A316HD85</accession>
<keyword evidence="3 6" id="KW-0378">Hydrolase</keyword>
<dbReference type="GO" id="GO:0006508">
    <property type="term" value="P:proteolysis"/>
    <property type="evidence" value="ECO:0007669"/>
    <property type="project" value="UniProtKB-KW"/>
</dbReference>
<dbReference type="PRINTS" id="PR00480">
    <property type="entry name" value="ASTACIN"/>
</dbReference>
<dbReference type="RefSeq" id="WP_109608436.1">
    <property type="nucleotide sequence ID" value="NZ_QGHA01000004.1"/>
</dbReference>
<keyword evidence="1 6" id="KW-0645">Protease</keyword>
<dbReference type="AlphaFoldDB" id="A0A316HD85"/>
<dbReference type="InterPro" id="IPR006026">
    <property type="entry name" value="Peptidase_Metallo"/>
</dbReference>
<dbReference type="Proteomes" id="UP000245678">
    <property type="component" value="Unassembled WGS sequence"/>
</dbReference>
<proteinExistence type="predicted"/>
<dbReference type="InterPro" id="IPR024079">
    <property type="entry name" value="MetalloPept_cat_dom_sf"/>
</dbReference>
<organism evidence="8 9">
    <name type="scientific">Mucilaginibacter oryzae</name>
    <dbReference type="NCBI Taxonomy" id="468058"/>
    <lineage>
        <taxon>Bacteria</taxon>
        <taxon>Pseudomonadati</taxon>
        <taxon>Bacteroidota</taxon>
        <taxon>Sphingobacteriia</taxon>
        <taxon>Sphingobacteriales</taxon>
        <taxon>Sphingobacteriaceae</taxon>
        <taxon>Mucilaginibacter</taxon>
    </lineage>
</organism>
<keyword evidence="5 6" id="KW-0482">Metalloprotease</keyword>
<evidence type="ECO:0000256" key="5">
    <source>
        <dbReference type="ARBA" id="ARBA00023049"/>
    </source>
</evidence>
<keyword evidence="9" id="KW-1185">Reference proteome</keyword>
<feature type="active site" evidence="6">
    <location>
        <position position="141"/>
    </location>
</feature>
<keyword evidence="4 6" id="KW-0862">Zinc</keyword>
<feature type="binding site" evidence="6">
    <location>
        <position position="144"/>
    </location>
    <ligand>
        <name>Zn(2+)</name>
        <dbReference type="ChEBI" id="CHEBI:29105"/>
        <note>catalytic</note>
    </ligand>
</feature>
<evidence type="ECO:0000313" key="9">
    <source>
        <dbReference type="Proteomes" id="UP000245678"/>
    </source>
</evidence>
<evidence type="ECO:0000313" key="8">
    <source>
        <dbReference type="EMBL" id="PWK77950.1"/>
    </source>
</evidence>
<reference evidence="8 9" key="1">
    <citation type="submission" date="2018-05" db="EMBL/GenBank/DDBJ databases">
        <title>Genomic Encyclopedia of Archaeal and Bacterial Type Strains, Phase II (KMG-II): from individual species to whole genera.</title>
        <authorList>
            <person name="Goeker M."/>
        </authorList>
    </citation>
    <scope>NUCLEOTIDE SEQUENCE [LARGE SCALE GENOMIC DNA]</scope>
    <source>
        <strain evidence="8 9">DSM 19975</strain>
    </source>
</reference>
<dbReference type="GO" id="GO:0004222">
    <property type="term" value="F:metalloendopeptidase activity"/>
    <property type="evidence" value="ECO:0007669"/>
    <property type="project" value="UniProtKB-UniRule"/>
</dbReference>
<gene>
    <name evidence="8" type="ORF">LX99_02837</name>
</gene>
<dbReference type="PROSITE" id="PS51864">
    <property type="entry name" value="ASTACIN"/>
    <property type="match status" value="1"/>
</dbReference>
<dbReference type="InterPro" id="IPR001506">
    <property type="entry name" value="Peptidase_M12A"/>
</dbReference>
<feature type="binding site" evidence="6">
    <location>
        <position position="150"/>
    </location>
    <ligand>
        <name>Zn(2+)</name>
        <dbReference type="ChEBI" id="CHEBI:29105"/>
        <note>catalytic</note>
    </ligand>
</feature>
<evidence type="ECO:0000256" key="3">
    <source>
        <dbReference type="ARBA" id="ARBA00022801"/>
    </source>
</evidence>